<dbReference type="OrthoDB" id="7997416at2"/>
<accession>A0A1I4MNV0</accession>
<reference evidence="2" key="1">
    <citation type="submission" date="2016-10" db="EMBL/GenBank/DDBJ databases">
        <authorList>
            <person name="Varghese N."/>
            <person name="Submissions S."/>
        </authorList>
    </citation>
    <scope>NUCLEOTIDE SEQUENCE [LARGE SCALE GENOMIC DNA]</scope>
    <source>
        <strain evidence="2">BL36</strain>
    </source>
</reference>
<evidence type="ECO:0000313" key="1">
    <source>
        <dbReference type="EMBL" id="SFM04889.1"/>
    </source>
</evidence>
<proteinExistence type="predicted"/>
<evidence type="ECO:0000313" key="2">
    <source>
        <dbReference type="Proteomes" id="UP000199048"/>
    </source>
</evidence>
<sequence>MSISRRQLAVSLLAAHHIADRGVIAAFVADPATQAAPNPFAETSAGAVRQVWRQRAAEFQSFNIEAVGVPCLLRALSGMGVGEVLVQEILRAGPHTANVFHGGDGCRIVGAVLYGKPGTGLPTIPMNKSMRAAFSSRSRARRPTEQFDLFAPVEA</sequence>
<keyword evidence="2" id="KW-1185">Reference proteome</keyword>
<protein>
    <submittedName>
        <fullName evidence="1">Uncharacterized protein</fullName>
    </submittedName>
</protein>
<dbReference type="Proteomes" id="UP000199048">
    <property type="component" value="Unassembled WGS sequence"/>
</dbReference>
<gene>
    <name evidence="1" type="ORF">SAMN05192568_1017103</name>
</gene>
<dbReference type="RefSeq" id="WP_092042616.1">
    <property type="nucleotide sequence ID" value="NZ_FOTK01000017.1"/>
</dbReference>
<dbReference type="STRING" id="582667.SAMN05192568_1017103"/>
<name>A0A1I4MNV0_9HYPH</name>
<dbReference type="AlphaFoldDB" id="A0A1I4MNV0"/>
<dbReference type="EMBL" id="FOTK01000017">
    <property type="protein sequence ID" value="SFM04889.1"/>
    <property type="molecule type" value="Genomic_DNA"/>
</dbReference>
<organism evidence="1 2">
    <name type="scientific">Methylobacterium pseudosasicola</name>
    <dbReference type="NCBI Taxonomy" id="582667"/>
    <lineage>
        <taxon>Bacteria</taxon>
        <taxon>Pseudomonadati</taxon>
        <taxon>Pseudomonadota</taxon>
        <taxon>Alphaproteobacteria</taxon>
        <taxon>Hyphomicrobiales</taxon>
        <taxon>Methylobacteriaceae</taxon>
        <taxon>Methylobacterium</taxon>
    </lineage>
</organism>